<accession>A0AAD7M3F0</accession>
<dbReference type="Gene3D" id="3.40.50.300">
    <property type="entry name" value="P-loop containing nucleotide triphosphate hydrolases"/>
    <property type="match status" value="1"/>
</dbReference>
<feature type="domain" description="NB-ARC" evidence="2">
    <location>
        <begin position="31"/>
        <end position="191"/>
    </location>
</feature>
<dbReference type="InterPro" id="IPR002182">
    <property type="entry name" value="NB-ARC"/>
</dbReference>
<keyword evidence="1" id="KW-0611">Plant defense</keyword>
<dbReference type="SUPFAM" id="SSF52540">
    <property type="entry name" value="P-loop containing nucleoside triphosphate hydrolases"/>
    <property type="match status" value="1"/>
</dbReference>
<name>A0AAD7M3F0_QUISA</name>
<gene>
    <name evidence="3" type="ORF">O6P43_013143</name>
</gene>
<protein>
    <submittedName>
        <fullName evidence="3">Disease resistance protein</fullName>
    </submittedName>
</protein>
<dbReference type="AlphaFoldDB" id="A0AAD7M3F0"/>
<evidence type="ECO:0000313" key="3">
    <source>
        <dbReference type="EMBL" id="KAJ7969142.1"/>
    </source>
</evidence>
<dbReference type="PANTHER" id="PTHR36766">
    <property type="entry name" value="PLANT BROAD-SPECTRUM MILDEW RESISTANCE PROTEIN RPW8"/>
    <property type="match status" value="1"/>
</dbReference>
<reference evidence="3" key="1">
    <citation type="journal article" date="2023" name="Science">
        <title>Elucidation of the pathway for biosynthesis of saponin adjuvants from the soapbark tree.</title>
        <authorList>
            <person name="Reed J."/>
            <person name="Orme A."/>
            <person name="El-Demerdash A."/>
            <person name="Owen C."/>
            <person name="Martin L.B.B."/>
            <person name="Misra R.C."/>
            <person name="Kikuchi S."/>
            <person name="Rejzek M."/>
            <person name="Martin A.C."/>
            <person name="Harkess A."/>
            <person name="Leebens-Mack J."/>
            <person name="Louveau T."/>
            <person name="Stephenson M.J."/>
            <person name="Osbourn A."/>
        </authorList>
    </citation>
    <scope>NUCLEOTIDE SEQUENCE</scope>
    <source>
        <strain evidence="3">S10</strain>
    </source>
</reference>
<dbReference type="FunFam" id="3.40.50.300:FF:001091">
    <property type="entry name" value="Probable disease resistance protein At1g61300"/>
    <property type="match status" value="1"/>
</dbReference>
<organism evidence="3 4">
    <name type="scientific">Quillaja saponaria</name>
    <name type="common">Soap bark tree</name>
    <dbReference type="NCBI Taxonomy" id="32244"/>
    <lineage>
        <taxon>Eukaryota</taxon>
        <taxon>Viridiplantae</taxon>
        <taxon>Streptophyta</taxon>
        <taxon>Embryophyta</taxon>
        <taxon>Tracheophyta</taxon>
        <taxon>Spermatophyta</taxon>
        <taxon>Magnoliopsida</taxon>
        <taxon>eudicotyledons</taxon>
        <taxon>Gunneridae</taxon>
        <taxon>Pentapetalae</taxon>
        <taxon>rosids</taxon>
        <taxon>fabids</taxon>
        <taxon>Fabales</taxon>
        <taxon>Quillajaceae</taxon>
        <taxon>Quillaja</taxon>
    </lineage>
</organism>
<dbReference type="EMBL" id="JARAOO010000005">
    <property type="protein sequence ID" value="KAJ7969142.1"/>
    <property type="molecule type" value="Genomic_DNA"/>
</dbReference>
<dbReference type="GO" id="GO:0043531">
    <property type="term" value="F:ADP binding"/>
    <property type="evidence" value="ECO:0007669"/>
    <property type="project" value="InterPro"/>
</dbReference>
<dbReference type="InterPro" id="IPR027417">
    <property type="entry name" value="P-loop_NTPase"/>
</dbReference>
<evidence type="ECO:0000259" key="2">
    <source>
        <dbReference type="Pfam" id="PF00931"/>
    </source>
</evidence>
<dbReference type="PANTHER" id="PTHR36766:SF64">
    <property type="entry name" value="OS12G0206100 PROTEIN"/>
    <property type="match status" value="1"/>
</dbReference>
<sequence length="223" mass="25318">MPHARVEELPMETINVGLESSFNEVCKCFEDAIVGIIGLYGMGGVGKTTLLKKFNNDFLTTRSHDEFDVVIWVVVSQESDVVKVQEVIRNKLHIPDEDWLNKKMEERAIVIFNILKKKKYVLLLDDIWKRFDLLKLGIPNPGSQNGSRVIFITQSEEVCSNMGAHRSIKVECLTPERALELFQEKVGDETLNCHPSIPYLAKEVVAECRGTASCSYYCWEGYG</sequence>
<comment type="caution">
    <text evidence="3">The sequence shown here is derived from an EMBL/GenBank/DDBJ whole genome shotgun (WGS) entry which is preliminary data.</text>
</comment>
<dbReference type="Pfam" id="PF00931">
    <property type="entry name" value="NB-ARC"/>
    <property type="match status" value="1"/>
</dbReference>
<keyword evidence="4" id="KW-1185">Reference proteome</keyword>
<proteinExistence type="predicted"/>
<dbReference type="PRINTS" id="PR00364">
    <property type="entry name" value="DISEASERSIST"/>
</dbReference>
<evidence type="ECO:0000313" key="4">
    <source>
        <dbReference type="Proteomes" id="UP001163823"/>
    </source>
</evidence>
<dbReference type="KEGG" id="qsa:O6P43_013143"/>
<dbReference type="GO" id="GO:0006952">
    <property type="term" value="P:defense response"/>
    <property type="evidence" value="ECO:0007669"/>
    <property type="project" value="UniProtKB-KW"/>
</dbReference>
<dbReference type="Proteomes" id="UP001163823">
    <property type="component" value="Chromosome 5"/>
</dbReference>
<evidence type="ECO:0000256" key="1">
    <source>
        <dbReference type="ARBA" id="ARBA00022821"/>
    </source>
</evidence>